<feature type="transmembrane region" description="Helical" evidence="6">
    <location>
        <begin position="266"/>
        <end position="293"/>
    </location>
</feature>
<evidence type="ECO:0000313" key="8">
    <source>
        <dbReference type="Proteomes" id="UP000030762"/>
    </source>
</evidence>
<dbReference type="InParanoid" id="T0RH80"/>
<evidence type="ECO:0000313" key="7">
    <source>
        <dbReference type="EMBL" id="EQC29172.1"/>
    </source>
</evidence>
<evidence type="ECO:0000256" key="5">
    <source>
        <dbReference type="ARBA" id="ARBA00023136"/>
    </source>
</evidence>
<keyword evidence="4 6" id="KW-1133">Transmembrane helix</keyword>
<proteinExistence type="predicted"/>
<dbReference type="PIRSF" id="PIRSF006060">
    <property type="entry name" value="AA_transporter"/>
    <property type="match status" value="1"/>
</dbReference>
<dbReference type="OMA" id="LPLTAWM"/>
<evidence type="ECO:0000256" key="1">
    <source>
        <dbReference type="ARBA" id="ARBA00004651"/>
    </source>
</evidence>
<feature type="transmembrane region" description="Helical" evidence="6">
    <location>
        <begin position="12"/>
        <end position="30"/>
    </location>
</feature>
<evidence type="ECO:0000256" key="3">
    <source>
        <dbReference type="ARBA" id="ARBA00022692"/>
    </source>
</evidence>
<feature type="transmembrane region" description="Helical" evidence="6">
    <location>
        <begin position="321"/>
        <end position="341"/>
    </location>
</feature>
<feature type="transmembrane region" description="Helical" evidence="6">
    <location>
        <begin position="382"/>
        <end position="407"/>
    </location>
</feature>
<feature type="transmembrane region" description="Helical" evidence="6">
    <location>
        <begin position="224"/>
        <end position="246"/>
    </location>
</feature>
<evidence type="ECO:0008006" key="9">
    <source>
        <dbReference type="Google" id="ProtNLM"/>
    </source>
</evidence>
<gene>
    <name evidence="7" type="ORF">SDRG_13045</name>
</gene>
<evidence type="ECO:0000256" key="2">
    <source>
        <dbReference type="ARBA" id="ARBA00022475"/>
    </source>
</evidence>
<sequence>MSSTMQPHLTALDIWALGITVVIGGQYFSWNAGLVAGFYSYFGALVLMSTAYITMVLCLAEASSMLPFAGGAYGLSRCSLGFYLGFMIGCCEALEYLAYVASSVLKMGHMLAIIFPSLDGYEPLVWLCIYAAAMVVHLYGGAFFWLANRVLAAVSLFVLLVYILGGLSLIDGDINAESPLLHAFSFSEVLGALPLTAWMFVGIESLNMACDEVPHPKTAIPRGQIASVVTLATTGLATYFVSAFVPPGLDTLATAVVPLNAGFQRLFGLSEATACLLSIPATYATIVGFIFAFRKLGGAIAHSKLLPPVCAYVSATRGTPVVVLVIGCSLSYAVCLAAFFVPSVNTHLFSVCILSSFCSYSAQCYGYVYLRRRFGHLDRAFTSPLGIPGAIFAFCVWQLNIISILGFQTSPGVAFGAFVFLWGLLTMYYYAYAKHHQTISDDERKILFVAHVANYNASRATQTKSGNKSQIKKSGHSSRRVLGQGAAIKYQIKVASANQTNNTGTTMGEHTTEQ</sequence>
<dbReference type="GO" id="GO:0005886">
    <property type="term" value="C:plasma membrane"/>
    <property type="evidence" value="ECO:0007669"/>
    <property type="project" value="UniProtKB-SubCell"/>
</dbReference>
<feature type="transmembrane region" description="Helical" evidence="6">
    <location>
        <begin position="347"/>
        <end position="370"/>
    </location>
</feature>
<dbReference type="InterPro" id="IPR002293">
    <property type="entry name" value="AA/rel_permease1"/>
</dbReference>
<feature type="transmembrane region" description="Helical" evidence="6">
    <location>
        <begin position="413"/>
        <end position="431"/>
    </location>
</feature>
<keyword evidence="8" id="KW-1185">Reference proteome</keyword>
<accession>T0RH80</accession>
<dbReference type="PANTHER" id="PTHR42770:SF7">
    <property type="entry name" value="MEMBRANE PROTEIN"/>
    <property type="match status" value="1"/>
</dbReference>
<keyword evidence="5 6" id="KW-0472">Membrane</keyword>
<dbReference type="RefSeq" id="XP_008617350.1">
    <property type="nucleotide sequence ID" value="XM_008619128.1"/>
</dbReference>
<dbReference type="STRING" id="1156394.T0RH80"/>
<dbReference type="GeneID" id="19953772"/>
<feature type="transmembrane region" description="Helical" evidence="6">
    <location>
        <begin position="124"/>
        <end position="145"/>
    </location>
</feature>
<feature type="transmembrane region" description="Helical" evidence="6">
    <location>
        <begin position="36"/>
        <end position="59"/>
    </location>
</feature>
<dbReference type="GO" id="GO:0022857">
    <property type="term" value="F:transmembrane transporter activity"/>
    <property type="evidence" value="ECO:0007669"/>
    <property type="project" value="InterPro"/>
</dbReference>
<feature type="transmembrane region" description="Helical" evidence="6">
    <location>
        <begin position="182"/>
        <end position="203"/>
    </location>
</feature>
<dbReference type="OrthoDB" id="3900342at2759"/>
<feature type="transmembrane region" description="Helical" evidence="6">
    <location>
        <begin position="150"/>
        <end position="170"/>
    </location>
</feature>
<reference evidence="7 8" key="1">
    <citation type="submission" date="2012-04" db="EMBL/GenBank/DDBJ databases">
        <title>The Genome Sequence of Saprolegnia declina VS20.</title>
        <authorList>
            <consortium name="The Broad Institute Genome Sequencing Platform"/>
            <person name="Russ C."/>
            <person name="Nusbaum C."/>
            <person name="Tyler B."/>
            <person name="van West P."/>
            <person name="Dieguez-Uribeondo J."/>
            <person name="de Bruijn I."/>
            <person name="Tripathy S."/>
            <person name="Jiang R."/>
            <person name="Young S.K."/>
            <person name="Zeng Q."/>
            <person name="Gargeya S."/>
            <person name="Fitzgerald M."/>
            <person name="Haas B."/>
            <person name="Abouelleil A."/>
            <person name="Alvarado L."/>
            <person name="Arachchi H.M."/>
            <person name="Berlin A."/>
            <person name="Chapman S.B."/>
            <person name="Goldberg J."/>
            <person name="Griggs A."/>
            <person name="Gujja S."/>
            <person name="Hansen M."/>
            <person name="Howarth C."/>
            <person name="Imamovic A."/>
            <person name="Larimer J."/>
            <person name="McCowen C."/>
            <person name="Montmayeur A."/>
            <person name="Murphy C."/>
            <person name="Neiman D."/>
            <person name="Pearson M."/>
            <person name="Priest M."/>
            <person name="Roberts A."/>
            <person name="Saif S."/>
            <person name="Shea T."/>
            <person name="Sisk P."/>
            <person name="Sykes S."/>
            <person name="Wortman J."/>
            <person name="Nusbaum C."/>
            <person name="Birren B."/>
        </authorList>
    </citation>
    <scope>NUCLEOTIDE SEQUENCE [LARGE SCALE GENOMIC DNA]</scope>
    <source>
        <strain evidence="7 8">VS20</strain>
    </source>
</reference>
<evidence type="ECO:0000256" key="6">
    <source>
        <dbReference type="SAM" id="Phobius"/>
    </source>
</evidence>
<dbReference type="VEuPathDB" id="FungiDB:SDRG_13045"/>
<dbReference type="InterPro" id="IPR050367">
    <property type="entry name" value="APC_superfamily"/>
</dbReference>
<dbReference type="Proteomes" id="UP000030762">
    <property type="component" value="Unassembled WGS sequence"/>
</dbReference>
<keyword evidence="3 6" id="KW-0812">Transmembrane</keyword>
<keyword evidence="2" id="KW-1003">Cell membrane</keyword>
<dbReference type="PANTHER" id="PTHR42770">
    <property type="entry name" value="AMINO ACID TRANSPORTER-RELATED"/>
    <property type="match status" value="1"/>
</dbReference>
<dbReference type="Pfam" id="PF13520">
    <property type="entry name" value="AA_permease_2"/>
    <property type="match status" value="1"/>
</dbReference>
<evidence type="ECO:0000256" key="4">
    <source>
        <dbReference type="ARBA" id="ARBA00022989"/>
    </source>
</evidence>
<dbReference type="eggNOG" id="ENOG502SIVB">
    <property type="taxonomic scope" value="Eukaryota"/>
</dbReference>
<feature type="transmembrane region" description="Helical" evidence="6">
    <location>
        <begin position="80"/>
        <end position="104"/>
    </location>
</feature>
<dbReference type="Gene3D" id="1.20.1740.10">
    <property type="entry name" value="Amino acid/polyamine transporter I"/>
    <property type="match status" value="1"/>
</dbReference>
<name>T0RH80_SAPDV</name>
<dbReference type="AlphaFoldDB" id="T0RH80"/>
<organism evidence="7 8">
    <name type="scientific">Saprolegnia diclina (strain VS20)</name>
    <dbReference type="NCBI Taxonomy" id="1156394"/>
    <lineage>
        <taxon>Eukaryota</taxon>
        <taxon>Sar</taxon>
        <taxon>Stramenopiles</taxon>
        <taxon>Oomycota</taxon>
        <taxon>Saprolegniomycetes</taxon>
        <taxon>Saprolegniales</taxon>
        <taxon>Saprolegniaceae</taxon>
        <taxon>Saprolegnia</taxon>
    </lineage>
</organism>
<protein>
    <recommendedName>
        <fullName evidence="9">Amino acid permease/ SLC12A domain-containing protein</fullName>
    </recommendedName>
</protein>
<dbReference type="EMBL" id="JH767186">
    <property type="protein sequence ID" value="EQC29172.1"/>
    <property type="molecule type" value="Genomic_DNA"/>
</dbReference>
<comment type="subcellular location">
    <subcellularLocation>
        <location evidence="1">Cell membrane</location>
        <topology evidence="1">Multi-pass membrane protein</topology>
    </subcellularLocation>
</comment>